<dbReference type="EMBL" id="JAWZZT010001501">
    <property type="protein sequence ID" value="MDX7018943.1"/>
    <property type="molecule type" value="Genomic_DNA"/>
</dbReference>
<dbReference type="AlphaFoldDB" id="A0AAW9EGQ6"/>
<sequence>ADEKLDKVMLQFRKSGRSLQELLQYLRKMFPDPSDLVMVLRELLRKKKLGAQLDAGIENEINRLLAGEEGKQIKAGINIALQA</sequence>
<proteinExistence type="predicted"/>
<evidence type="ECO:0000313" key="3">
    <source>
        <dbReference type="Proteomes" id="UP001279012"/>
    </source>
</evidence>
<dbReference type="Gene3D" id="1.10.10.2060">
    <property type="match status" value="1"/>
</dbReference>
<feature type="domain" description="Hypersensitivity response secretion-like HrpJ" evidence="1">
    <location>
        <begin position="1"/>
        <end position="83"/>
    </location>
</feature>
<evidence type="ECO:0000313" key="2">
    <source>
        <dbReference type="EMBL" id="MDX7018943.1"/>
    </source>
</evidence>
<dbReference type="Pfam" id="PF07201">
    <property type="entry name" value="HrpJ"/>
    <property type="match status" value="1"/>
</dbReference>
<feature type="non-terminal residue" evidence="2">
    <location>
        <position position="83"/>
    </location>
</feature>
<accession>A0AAW9EGQ6</accession>
<organism evidence="2 3">
    <name type="scientific">Klebsiella aerogenes</name>
    <name type="common">Enterobacter aerogenes</name>
    <dbReference type="NCBI Taxonomy" id="548"/>
    <lineage>
        <taxon>Bacteria</taxon>
        <taxon>Pseudomonadati</taxon>
        <taxon>Pseudomonadota</taxon>
        <taxon>Gammaproteobacteria</taxon>
        <taxon>Enterobacterales</taxon>
        <taxon>Enterobacteriaceae</taxon>
        <taxon>Klebsiella/Raoultella group</taxon>
        <taxon>Klebsiella</taxon>
    </lineage>
</organism>
<dbReference type="SUPFAM" id="SSF140591">
    <property type="entry name" value="Type III secretion system domain"/>
    <property type="match status" value="1"/>
</dbReference>
<dbReference type="Proteomes" id="UP001279012">
    <property type="component" value="Unassembled WGS sequence"/>
</dbReference>
<dbReference type="InterPro" id="IPR010812">
    <property type="entry name" value="HrpJ-like"/>
</dbReference>
<dbReference type="GO" id="GO:0046903">
    <property type="term" value="P:secretion"/>
    <property type="evidence" value="ECO:0007669"/>
    <property type="project" value="InterPro"/>
</dbReference>
<name>A0AAW9EGQ6_KLEAE</name>
<comment type="caution">
    <text evidence="2">The sequence shown here is derived from an EMBL/GenBank/DDBJ whole genome shotgun (WGS) entry which is preliminary data.</text>
</comment>
<gene>
    <name evidence="2" type="ORF">SJ059_31440</name>
</gene>
<evidence type="ECO:0000259" key="1">
    <source>
        <dbReference type="Pfam" id="PF07201"/>
    </source>
</evidence>
<protein>
    <submittedName>
        <fullName evidence="2">HrpJ domain-containing protein</fullName>
    </submittedName>
</protein>
<feature type="non-terminal residue" evidence="2">
    <location>
        <position position="1"/>
    </location>
</feature>
<dbReference type="GO" id="GO:0019867">
    <property type="term" value="C:outer membrane"/>
    <property type="evidence" value="ECO:0007669"/>
    <property type="project" value="InterPro"/>
</dbReference>
<reference evidence="2" key="1">
    <citation type="submission" date="2023-11" db="EMBL/GenBank/DDBJ databases">
        <title>Detection of rare carbapenemases in Enterobacterales - comparison of two colorimetric and two CIM-based carbapenemase assays.</title>
        <authorList>
            <person name="Schaffarczyk L."/>
            <person name="Noster J."/>
            <person name="Stelzer Y."/>
            <person name="Sattler J."/>
            <person name="Gatermann S."/>
            <person name="Hamprecht A."/>
        </authorList>
    </citation>
    <scope>NUCLEOTIDE SEQUENCE</scope>
    <source>
        <strain evidence="2">CIM-Cont-037</strain>
    </source>
</reference>